<organism evidence="1 2">
    <name type="scientific">Catharanthus roseus</name>
    <name type="common">Madagascar periwinkle</name>
    <name type="synonym">Vinca rosea</name>
    <dbReference type="NCBI Taxonomy" id="4058"/>
    <lineage>
        <taxon>Eukaryota</taxon>
        <taxon>Viridiplantae</taxon>
        <taxon>Streptophyta</taxon>
        <taxon>Embryophyta</taxon>
        <taxon>Tracheophyta</taxon>
        <taxon>Spermatophyta</taxon>
        <taxon>Magnoliopsida</taxon>
        <taxon>eudicotyledons</taxon>
        <taxon>Gunneridae</taxon>
        <taxon>Pentapetalae</taxon>
        <taxon>asterids</taxon>
        <taxon>lamiids</taxon>
        <taxon>Gentianales</taxon>
        <taxon>Apocynaceae</taxon>
        <taxon>Rauvolfioideae</taxon>
        <taxon>Vinceae</taxon>
        <taxon>Catharanthinae</taxon>
        <taxon>Catharanthus</taxon>
    </lineage>
</organism>
<keyword evidence="2" id="KW-1185">Reference proteome</keyword>
<accession>A0ACC0B7Z9</accession>
<gene>
    <name evidence="1" type="ORF">M9H77_18628</name>
</gene>
<reference evidence="2" key="1">
    <citation type="journal article" date="2023" name="Nat. Plants">
        <title>Single-cell RNA sequencing provides a high-resolution roadmap for understanding the multicellular compartmentation of specialized metabolism.</title>
        <authorList>
            <person name="Sun S."/>
            <person name="Shen X."/>
            <person name="Li Y."/>
            <person name="Li Y."/>
            <person name="Wang S."/>
            <person name="Li R."/>
            <person name="Zhang H."/>
            <person name="Shen G."/>
            <person name="Guo B."/>
            <person name="Wei J."/>
            <person name="Xu J."/>
            <person name="St-Pierre B."/>
            <person name="Chen S."/>
            <person name="Sun C."/>
        </authorList>
    </citation>
    <scope>NUCLEOTIDE SEQUENCE [LARGE SCALE GENOMIC DNA]</scope>
</reference>
<evidence type="ECO:0000313" key="1">
    <source>
        <dbReference type="EMBL" id="KAI5668775.1"/>
    </source>
</evidence>
<dbReference type="EMBL" id="CM044704">
    <property type="protein sequence ID" value="KAI5668775.1"/>
    <property type="molecule type" value="Genomic_DNA"/>
</dbReference>
<dbReference type="Proteomes" id="UP001060085">
    <property type="component" value="Linkage Group LG04"/>
</dbReference>
<comment type="caution">
    <text evidence="1">The sequence shown here is derived from an EMBL/GenBank/DDBJ whole genome shotgun (WGS) entry which is preliminary data.</text>
</comment>
<name>A0ACC0B7Z9_CATRO</name>
<proteinExistence type="predicted"/>
<evidence type="ECO:0000313" key="2">
    <source>
        <dbReference type="Proteomes" id="UP001060085"/>
    </source>
</evidence>
<sequence>MPYFVSFDILRAHQVRASCFDLILFFVWLPTVMLIGRVVFSLTVSWSSAEAEYQSMAMILCELKWLCQLLTDLHVSVRDSIPLHCDNQATLYIAANLSSTNGLSRSRLTVTIFVMHSRQV</sequence>
<protein>
    <submittedName>
        <fullName evidence="1">Uncharacterized protein</fullName>
    </submittedName>
</protein>